<dbReference type="PANTHER" id="PTHR15615">
    <property type="match status" value="1"/>
</dbReference>
<reference evidence="2" key="1">
    <citation type="submission" date="2022-10" db="EMBL/GenBank/DDBJ databases">
        <authorList>
            <person name="Byrne P K."/>
        </authorList>
    </citation>
    <scope>NUCLEOTIDE SEQUENCE</scope>
    <source>
        <strain evidence="2">ZP964</strain>
    </source>
</reference>
<feature type="region of interest" description="Disordered" evidence="1">
    <location>
        <begin position="248"/>
        <end position="296"/>
    </location>
</feature>
<evidence type="ECO:0000256" key="1">
    <source>
        <dbReference type="SAM" id="MobiDB-lite"/>
    </source>
</evidence>
<dbReference type="Proteomes" id="UP001162085">
    <property type="component" value="Chromosome 15"/>
</dbReference>
<sequence length="296" mass="33828">MESPAREHSEDTQEDQTIPKIILPSEFKKCSRTDLVVLISRMLVSLIAINENSSTKRPDDQITLTRYHSKIPPNISIFNYFIRLTKFSSLEHCVLITSLYYIDLLQTAYPDFTLNSLTAHRFLLTATTVAAKGLCDSFSTNAHYSKVGGVRCHELNILENDFLKRVNYRILPRDHNITLCSIEQKQKTFVIDKNALGSVDLGSYSYSNRLKSGYNVLDKYYQRIVQLVGSFDASPDKSRRVNYVLPSNFDEDNESSSARLQQPKAATEVSPKSHYSQKRISEAKDTNKYHKRSKPD</sequence>
<evidence type="ECO:0000313" key="3">
    <source>
        <dbReference type="Proteomes" id="UP001162085"/>
    </source>
</evidence>
<name>A0ABN8WRS7_SACUV</name>
<dbReference type="InterPro" id="IPR013922">
    <property type="entry name" value="Cyclin_PHO80-like"/>
</dbReference>
<dbReference type="PANTHER" id="PTHR15615:SF117">
    <property type="entry name" value="PHO85 CYCLIN PHO80"/>
    <property type="match status" value="1"/>
</dbReference>
<dbReference type="EMBL" id="OX365942">
    <property type="protein sequence ID" value="CAI4052882.1"/>
    <property type="molecule type" value="Genomic_DNA"/>
</dbReference>
<organism evidence="2 3">
    <name type="scientific">Saccharomyces uvarum</name>
    <name type="common">Yeast</name>
    <name type="synonym">Saccharomyces bayanus var. uvarum</name>
    <dbReference type="NCBI Taxonomy" id="230603"/>
    <lineage>
        <taxon>Eukaryota</taxon>
        <taxon>Fungi</taxon>
        <taxon>Dikarya</taxon>
        <taxon>Ascomycota</taxon>
        <taxon>Saccharomycotina</taxon>
        <taxon>Saccharomycetes</taxon>
        <taxon>Saccharomycetales</taxon>
        <taxon>Saccharomycetaceae</taxon>
        <taxon>Saccharomyces</taxon>
    </lineage>
</organism>
<dbReference type="Gene3D" id="1.10.472.10">
    <property type="entry name" value="Cyclin-like"/>
    <property type="match status" value="1"/>
</dbReference>
<gene>
    <name evidence="2" type="primary">SUVZ15G1510</name>
    <name evidence="2" type="ORF">SUVZ_15G1510</name>
</gene>
<keyword evidence="3" id="KW-1185">Reference proteome</keyword>
<dbReference type="Pfam" id="PF08613">
    <property type="entry name" value="Cyclin"/>
    <property type="match status" value="1"/>
</dbReference>
<accession>A0ABN8WRS7</accession>
<feature type="compositionally biased region" description="Basic and acidic residues" evidence="1">
    <location>
        <begin position="279"/>
        <end position="296"/>
    </location>
</feature>
<proteinExistence type="predicted"/>
<protein>
    <submittedName>
        <fullName evidence="2">Uncharacterized protein</fullName>
    </submittedName>
</protein>
<evidence type="ECO:0000313" key="2">
    <source>
        <dbReference type="EMBL" id="CAI4052882.1"/>
    </source>
</evidence>
<dbReference type="CDD" id="cd20558">
    <property type="entry name" value="CYCLIN_ScPCL7-like"/>
    <property type="match status" value="1"/>
</dbReference>